<evidence type="ECO:0000259" key="2">
    <source>
        <dbReference type="SMART" id="SM00960"/>
    </source>
</evidence>
<dbReference type="InParanoid" id="A0A163MSH1"/>
<accession>A0A163MSH1</accession>
<dbReference type="Gene3D" id="3.30.450.30">
    <property type="entry name" value="Dynein light chain 2a, cytoplasmic"/>
    <property type="match status" value="1"/>
</dbReference>
<reference evidence="3" key="1">
    <citation type="submission" date="2016-04" db="EMBL/GenBank/DDBJ databases">
        <authorList>
            <person name="Evans L.H."/>
            <person name="Alamgir A."/>
            <person name="Owens N."/>
            <person name="Weber N.D."/>
            <person name="Virtaneva K."/>
            <person name="Barbian K."/>
            <person name="Babar A."/>
            <person name="Rosenke K."/>
        </authorList>
    </citation>
    <scope>NUCLEOTIDE SEQUENCE [LARGE SCALE GENOMIC DNA]</scope>
    <source>
        <strain evidence="3">CBS 101.48</strain>
    </source>
</reference>
<dbReference type="Proteomes" id="UP000078561">
    <property type="component" value="Unassembled WGS sequence"/>
</dbReference>
<dbReference type="EMBL" id="LT554888">
    <property type="protein sequence ID" value="SAM08191.1"/>
    <property type="molecule type" value="Genomic_DNA"/>
</dbReference>
<dbReference type="STRING" id="4829.A0A163MSH1"/>
<name>A0A163MSH1_ABSGL</name>
<keyword evidence="4" id="KW-1185">Reference proteome</keyword>
<protein>
    <recommendedName>
        <fullName evidence="2">Roadblock/LAMTOR2 domain-containing protein</fullName>
    </recommendedName>
</protein>
<evidence type="ECO:0000256" key="1">
    <source>
        <dbReference type="ARBA" id="ARBA00007191"/>
    </source>
</evidence>
<dbReference type="SUPFAM" id="SSF103196">
    <property type="entry name" value="Roadblock/LC7 domain"/>
    <property type="match status" value="1"/>
</dbReference>
<dbReference type="OMA" id="NEIMCAP"/>
<dbReference type="OrthoDB" id="9985637at2759"/>
<dbReference type="AlphaFoldDB" id="A0A163MSH1"/>
<evidence type="ECO:0000313" key="3">
    <source>
        <dbReference type="EMBL" id="SAM08191.1"/>
    </source>
</evidence>
<feature type="domain" description="Roadblock/LAMTOR2" evidence="2">
    <location>
        <begin position="8"/>
        <end position="93"/>
    </location>
</feature>
<proteinExistence type="inferred from homology"/>
<gene>
    <name evidence="3" type="primary">ABSGL_13853.1 scaffold 14339</name>
</gene>
<dbReference type="Pfam" id="PF03259">
    <property type="entry name" value="Robl_LC7"/>
    <property type="match status" value="1"/>
</dbReference>
<sequence>MISVSAEMEETIKRISGRKGVKGVLVMNHAGQTIRTSMDPELTKQYALQYSPLVKQTQTTVSTLDEENDLTFLRIRTKKHEVMIAPSKLWVSGGVEDKCMGRHGLTKSILHA</sequence>
<comment type="similarity">
    <text evidence="1">Belongs to the GAMAD family.</text>
</comment>
<organism evidence="3">
    <name type="scientific">Absidia glauca</name>
    <name type="common">Pin mould</name>
    <dbReference type="NCBI Taxonomy" id="4829"/>
    <lineage>
        <taxon>Eukaryota</taxon>
        <taxon>Fungi</taxon>
        <taxon>Fungi incertae sedis</taxon>
        <taxon>Mucoromycota</taxon>
        <taxon>Mucoromycotina</taxon>
        <taxon>Mucoromycetes</taxon>
        <taxon>Mucorales</taxon>
        <taxon>Cunninghamellaceae</taxon>
        <taxon>Absidia</taxon>
    </lineage>
</organism>
<evidence type="ECO:0000313" key="4">
    <source>
        <dbReference type="Proteomes" id="UP000078561"/>
    </source>
</evidence>
<dbReference type="SMART" id="SM00960">
    <property type="entry name" value="Robl_LC7"/>
    <property type="match status" value="1"/>
</dbReference>
<dbReference type="InterPro" id="IPR004942">
    <property type="entry name" value="Roadblock/LAMTOR2_dom"/>
</dbReference>
<dbReference type="PANTHER" id="PTHR10779">
    <property type="entry name" value="DYNEIN LIGHT CHAIN ROADBLOCK"/>
    <property type="match status" value="1"/>
</dbReference>